<keyword evidence="1" id="KW-0472">Membrane</keyword>
<feature type="transmembrane region" description="Helical" evidence="1">
    <location>
        <begin position="254"/>
        <end position="272"/>
    </location>
</feature>
<dbReference type="Proteomes" id="UP000515550">
    <property type="component" value="Chromosome PVBDA_11"/>
</dbReference>
<dbReference type="NCBIfam" id="TIGR01590">
    <property type="entry name" value="yir-bir-cir_Pla"/>
    <property type="match status" value="1"/>
</dbReference>
<protein>
    <submittedName>
        <fullName evidence="2">CIR protein PIR protein</fullName>
    </submittedName>
</protein>
<proteinExistence type="predicted"/>
<evidence type="ECO:0000313" key="3">
    <source>
        <dbReference type="Proteomes" id="UP000515550"/>
    </source>
</evidence>
<dbReference type="Pfam" id="PF06022">
    <property type="entry name" value="Cir_Bir_Yir"/>
    <property type="match status" value="1"/>
</dbReference>
<evidence type="ECO:0000313" key="2">
    <source>
        <dbReference type="EMBL" id="CAD2096432.1"/>
    </source>
</evidence>
<name>A0A6V7SCJ5_PLAVN</name>
<dbReference type="InterPro" id="IPR006477">
    <property type="entry name" value="Yir_bir_cir"/>
</dbReference>
<keyword evidence="1" id="KW-0812">Transmembrane</keyword>
<evidence type="ECO:0000256" key="1">
    <source>
        <dbReference type="SAM" id="Phobius"/>
    </source>
</evidence>
<accession>A0A6V7SCJ5</accession>
<organism evidence="2 3">
    <name type="scientific">Plasmodium vinckei brucechwatti</name>
    <dbReference type="NCBI Taxonomy" id="119398"/>
    <lineage>
        <taxon>Eukaryota</taxon>
        <taxon>Sar</taxon>
        <taxon>Alveolata</taxon>
        <taxon>Apicomplexa</taxon>
        <taxon>Aconoidasida</taxon>
        <taxon>Haemosporida</taxon>
        <taxon>Plasmodiidae</taxon>
        <taxon>Plasmodium</taxon>
        <taxon>Plasmodium (Vinckeia)</taxon>
    </lineage>
</organism>
<dbReference type="AlphaFoldDB" id="A0A6V7SCJ5"/>
<reference evidence="2 3" key="1">
    <citation type="submission" date="2020-08" db="EMBL/GenBank/DDBJ databases">
        <authorList>
            <person name="Ramaprasad A."/>
        </authorList>
    </citation>
    <scope>NUCLEOTIDE SEQUENCE [LARGE SCALE GENOMIC DNA]</scope>
</reference>
<keyword evidence="1" id="KW-1133">Transmembrane helix</keyword>
<dbReference type="VEuPathDB" id="PlasmoDB:PVBDA_1104820"/>
<gene>
    <name evidence="2" type="ORF">PVBDA_1104820</name>
</gene>
<dbReference type="EMBL" id="LR865389">
    <property type="protein sequence ID" value="CAD2096432.1"/>
    <property type="molecule type" value="Genomic_DNA"/>
</dbReference>
<sequence>MSKEVCKIIQHVDANISFDSQSQNYTLKNSISNDYCPPVEGNETGQCNNDDQKVSSAFIGLVHFLNGIDNKENIERNKLAQYAALWLSCKLNQKAQNSSIKLNDFYTNHIITNEHYNEKINSDNMINKDLIDNKINYMNMNIKDIPKFYEAVEILCKMYNACNEKSKKCTNCSENAEEFAEKYKELNEGSNNNRSNLYKNILYNLSTDYNNLKKYISENCNDSIDISSFPEVEAPQGSFQMFEATSSSPIASKLIPVLLIFSAIPIFLGIAYKYSLFGFDKRIHRQYLRGKIKKIEKKMNNYI</sequence>